<dbReference type="InterPro" id="IPR002575">
    <property type="entry name" value="Aminoglycoside_PTrfase"/>
</dbReference>
<gene>
    <name evidence="2" type="ORF">Lwor_2439</name>
</gene>
<evidence type="ECO:0000259" key="1">
    <source>
        <dbReference type="Pfam" id="PF01636"/>
    </source>
</evidence>
<dbReference type="Proteomes" id="UP000054662">
    <property type="component" value="Unassembled WGS sequence"/>
</dbReference>
<dbReference type="SUPFAM" id="SSF56112">
    <property type="entry name" value="Protein kinase-like (PK-like)"/>
    <property type="match status" value="1"/>
</dbReference>
<name>A0A0W1A3D1_9GAMM</name>
<dbReference type="PATRIC" id="fig|45076.6.peg.2683"/>
<dbReference type="EMBL" id="LNZC01000031">
    <property type="protein sequence ID" value="KTD75873.1"/>
    <property type="molecule type" value="Genomic_DNA"/>
</dbReference>
<organism evidence="2 3">
    <name type="scientific">Legionella worsleiensis</name>
    <dbReference type="NCBI Taxonomy" id="45076"/>
    <lineage>
        <taxon>Bacteria</taxon>
        <taxon>Pseudomonadati</taxon>
        <taxon>Pseudomonadota</taxon>
        <taxon>Gammaproteobacteria</taxon>
        <taxon>Legionellales</taxon>
        <taxon>Legionellaceae</taxon>
        <taxon>Legionella</taxon>
    </lineage>
</organism>
<accession>A0A0W1A3D1</accession>
<dbReference type="Gene3D" id="3.90.1200.10">
    <property type="match status" value="1"/>
</dbReference>
<dbReference type="RefSeq" id="WP_058494195.1">
    <property type="nucleotide sequence ID" value="NZ_CBCRUR010000025.1"/>
</dbReference>
<protein>
    <submittedName>
        <fullName evidence="2">Serine/threonine protein kinase</fullName>
    </submittedName>
</protein>
<dbReference type="OrthoDB" id="5392197at2"/>
<dbReference type="AlphaFoldDB" id="A0A0W1A3D1"/>
<evidence type="ECO:0000313" key="2">
    <source>
        <dbReference type="EMBL" id="KTD75873.1"/>
    </source>
</evidence>
<dbReference type="STRING" id="45076.Lwor_2439"/>
<evidence type="ECO:0000313" key="3">
    <source>
        <dbReference type="Proteomes" id="UP000054662"/>
    </source>
</evidence>
<keyword evidence="2" id="KW-0808">Transferase</keyword>
<proteinExistence type="predicted"/>
<feature type="domain" description="Aminoglycoside phosphotransferase" evidence="1">
    <location>
        <begin position="52"/>
        <end position="261"/>
    </location>
</feature>
<dbReference type="Pfam" id="PF01636">
    <property type="entry name" value="APH"/>
    <property type="match status" value="1"/>
</dbReference>
<reference evidence="2 3" key="1">
    <citation type="submission" date="2015-11" db="EMBL/GenBank/DDBJ databases">
        <title>Genomic analysis of 38 Legionella species identifies large and diverse effector repertoires.</title>
        <authorList>
            <person name="Burstein D."/>
            <person name="Amaro F."/>
            <person name="Zusman T."/>
            <person name="Lifshitz Z."/>
            <person name="Cohen O."/>
            <person name="Gilbert J.A."/>
            <person name="Pupko T."/>
            <person name="Shuman H.A."/>
            <person name="Segal G."/>
        </authorList>
    </citation>
    <scope>NUCLEOTIDE SEQUENCE [LARGE SCALE GENOMIC DNA]</scope>
    <source>
        <strain evidence="2 3">ATCC 49508</strain>
    </source>
</reference>
<comment type="caution">
    <text evidence="2">The sequence shown here is derived from an EMBL/GenBank/DDBJ whole genome shotgun (WGS) entry which is preliminary data.</text>
</comment>
<keyword evidence="2" id="KW-0418">Kinase</keyword>
<dbReference type="GO" id="GO:0004674">
    <property type="term" value="F:protein serine/threonine kinase activity"/>
    <property type="evidence" value="ECO:0007669"/>
    <property type="project" value="UniProtKB-KW"/>
</dbReference>
<dbReference type="InterPro" id="IPR011009">
    <property type="entry name" value="Kinase-like_dom_sf"/>
</dbReference>
<keyword evidence="2" id="KW-0723">Serine/threonine-protein kinase</keyword>
<sequence>MILKNPSWQTLSPGLPAFIPVDAVKAMDLQSKANIRGSVYQASFDGQPSSFYLIKAEQNQTPYFIKCFTAEHADHYQKAEQVALWLQNQNIKANATLNWQSAGCLIYPFLDGRRLASSSATLKNLGRALAKMHEALRRYPNQIEIQNQTDYRINLLNEIRSEIAKGRLKIGPFPDYVRALAQDECLNFTQGTHTQVLHGDLHPGNMMQVDDTIYFFDFEDTLHSHLPLVYELALVMERLIFVRHDSAEDIVHLGRDFLNSYRSHGGLYQFHETDVYAQSTLALRSLCVLTLCELEGNKIDAQEWNKFRNLSELAANTHPILKAILQV</sequence>
<keyword evidence="3" id="KW-1185">Reference proteome</keyword>